<gene>
    <name evidence="2" type="primary">Cnig_chr_I.g1466</name>
    <name evidence="2" type="ORF">B9Z55_001466</name>
</gene>
<proteinExistence type="predicted"/>
<dbReference type="AlphaFoldDB" id="A0A2G5VFV9"/>
<keyword evidence="3" id="KW-1185">Reference proteome</keyword>
<feature type="compositionally biased region" description="Basic and acidic residues" evidence="1">
    <location>
        <begin position="10"/>
        <end position="40"/>
    </location>
</feature>
<accession>A0A2G5VFV9</accession>
<organism evidence="2 3">
    <name type="scientific">Caenorhabditis nigoni</name>
    <dbReference type="NCBI Taxonomy" id="1611254"/>
    <lineage>
        <taxon>Eukaryota</taxon>
        <taxon>Metazoa</taxon>
        <taxon>Ecdysozoa</taxon>
        <taxon>Nematoda</taxon>
        <taxon>Chromadorea</taxon>
        <taxon>Rhabditida</taxon>
        <taxon>Rhabditina</taxon>
        <taxon>Rhabditomorpha</taxon>
        <taxon>Rhabditoidea</taxon>
        <taxon>Rhabditidae</taxon>
        <taxon>Peloderinae</taxon>
        <taxon>Caenorhabditis</taxon>
    </lineage>
</organism>
<evidence type="ECO:0000256" key="1">
    <source>
        <dbReference type="SAM" id="MobiDB-lite"/>
    </source>
</evidence>
<dbReference type="Proteomes" id="UP000230233">
    <property type="component" value="Chromosome I"/>
</dbReference>
<evidence type="ECO:0000313" key="2">
    <source>
        <dbReference type="EMBL" id="PIC50643.1"/>
    </source>
</evidence>
<feature type="region of interest" description="Disordered" evidence="1">
    <location>
        <begin position="1"/>
        <end position="93"/>
    </location>
</feature>
<evidence type="ECO:0000313" key="3">
    <source>
        <dbReference type="Proteomes" id="UP000230233"/>
    </source>
</evidence>
<dbReference type="EMBL" id="PDUG01000001">
    <property type="protein sequence ID" value="PIC50643.1"/>
    <property type="molecule type" value="Genomic_DNA"/>
</dbReference>
<sequence length="93" mass="10195">MVKMTETEDPDTHNDGRIENEHSEKKEKLENEVCGKKQKECAPLGGYRASRLEDGKEEETGAASGRAPTRNCLSPTTTGGEGRENQQIQAACM</sequence>
<reference evidence="3" key="1">
    <citation type="submission" date="2017-10" db="EMBL/GenBank/DDBJ databases">
        <title>Rapid genome shrinkage in a self-fertile nematode reveals novel sperm competition proteins.</title>
        <authorList>
            <person name="Yin D."/>
            <person name="Schwarz E.M."/>
            <person name="Thomas C.G."/>
            <person name="Felde R.L."/>
            <person name="Korf I.F."/>
            <person name="Cutter A.D."/>
            <person name="Schartner C.M."/>
            <person name="Ralston E.J."/>
            <person name="Meyer B.J."/>
            <person name="Haag E.S."/>
        </authorList>
    </citation>
    <scope>NUCLEOTIDE SEQUENCE [LARGE SCALE GENOMIC DNA]</scope>
    <source>
        <strain evidence="3">JU1422</strain>
    </source>
</reference>
<comment type="caution">
    <text evidence="2">The sequence shown here is derived from an EMBL/GenBank/DDBJ whole genome shotgun (WGS) entry which is preliminary data.</text>
</comment>
<protein>
    <submittedName>
        <fullName evidence="2">Uncharacterized protein</fullName>
    </submittedName>
</protein>
<name>A0A2G5VFV9_9PELO</name>